<name>E1ST54_FERBD</name>
<feature type="domain" description="Tyr recombinase" evidence="5">
    <location>
        <begin position="120"/>
        <end position="319"/>
    </location>
</feature>
<evidence type="ECO:0000259" key="6">
    <source>
        <dbReference type="PROSITE" id="PS51900"/>
    </source>
</evidence>
<evidence type="ECO:0000313" key="7">
    <source>
        <dbReference type="EMBL" id="ADN76101.1"/>
    </source>
</evidence>
<dbReference type="AlphaFoldDB" id="E1ST54"/>
<dbReference type="InterPro" id="IPR044068">
    <property type="entry name" value="CB"/>
</dbReference>
<dbReference type="Gene3D" id="1.10.150.130">
    <property type="match status" value="1"/>
</dbReference>
<dbReference type="InterPro" id="IPR052925">
    <property type="entry name" value="Phage_Integrase-like_Recomb"/>
</dbReference>
<protein>
    <submittedName>
        <fullName evidence="7">Integrase family protein</fullName>
    </submittedName>
</protein>
<evidence type="ECO:0000256" key="4">
    <source>
        <dbReference type="PROSITE-ProRule" id="PRU01248"/>
    </source>
</evidence>
<dbReference type="SUPFAM" id="SSF47823">
    <property type="entry name" value="lambda integrase-like, N-terminal domain"/>
    <property type="match status" value="1"/>
</dbReference>
<dbReference type="GO" id="GO:0006310">
    <property type="term" value="P:DNA recombination"/>
    <property type="evidence" value="ECO:0007669"/>
    <property type="project" value="UniProtKB-KW"/>
</dbReference>
<dbReference type="GO" id="GO:0003677">
    <property type="term" value="F:DNA binding"/>
    <property type="evidence" value="ECO:0007669"/>
    <property type="project" value="UniProtKB-UniRule"/>
</dbReference>
<dbReference type="EMBL" id="CP002209">
    <property type="protein sequence ID" value="ADN76101.1"/>
    <property type="molecule type" value="Genomic_DNA"/>
</dbReference>
<dbReference type="PANTHER" id="PTHR34605">
    <property type="entry name" value="PHAGE_INTEGRASE DOMAIN-CONTAINING PROTEIN"/>
    <property type="match status" value="1"/>
</dbReference>
<reference evidence="7 8" key="1">
    <citation type="journal article" date="2010" name="Stand. Genomic Sci.">
        <title>Complete genome sequence of Ferrimonas balearica type strain (PAT).</title>
        <authorList>
            <person name="Nolan M."/>
            <person name="Sikorski J."/>
            <person name="Davenport K."/>
            <person name="Lucas S."/>
            <person name="Glavina Del Rio T."/>
            <person name="Tice H."/>
            <person name="Cheng J."/>
            <person name="Goodwin L."/>
            <person name="Pitluck S."/>
            <person name="Liolios K."/>
            <person name="Ivanova N."/>
            <person name="Mavromatis K."/>
            <person name="Ovchinnikova G."/>
            <person name="Pati A."/>
            <person name="Chen A."/>
            <person name="Palaniappan K."/>
            <person name="Land M."/>
            <person name="Hauser L."/>
            <person name="Chang Y."/>
            <person name="Jeffries C."/>
            <person name="Tapia R."/>
            <person name="Brettin T."/>
            <person name="Detter J."/>
            <person name="Han C."/>
            <person name="Yasawong M."/>
            <person name="Rohde M."/>
            <person name="Tindall B."/>
            <person name="Goker M."/>
            <person name="Woyke T."/>
            <person name="Bristow J."/>
            <person name="Eisen J."/>
            <person name="Markowitz V."/>
            <person name="Hugenholtz P."/>
            <person name="Kyrpides N."/>
            <person name="Klenk H."/>
            <person name="Lapidus A."/>
        </authorList>
    </citation>
    <scope>NUCLEOTIDE SEQUENCE [LARGE SCALE GENOMIC DNA]</scope>
    <source>
        <strain evidence="8">DSM 9799 / CCM 4581 / KCTC 23876 / PAT</strain>
    </source>
</reference>
<dbReference type="PROSITE" id="PS51898">
    <property type="entry name" value="TYR_RECOMBINASE"/>
    <property type="match status" value="1"/>
</dbReference>
<evidence type="ECO:0000259" key="5">
    <source>
        <dbReference type="PROSITE" id="PS51898"/>
    </source>
</evidence>
<evidence type="ECO:0000256" key="3">
    <source>
        <dbReference type="ARBA" id="ARBA00023172"/>
    </source>
</evidence>
<dbReference type="Proteomes" id="UP000006683">
    <property type="component" value="Chromosome"/>
</dbReference>
<organism evidence="7 8">
    <name type="scientific">Ferrimonas balearica (strain DSM 9799 / CCM 4581 / KCTC 23876 / PAT)</name>
    <dbReference type="NCBI Taxonomy" id="550540"/>
    <lineage>
        <taxon>Bacteria</taxon>
        <taxon>Pseudomonadati</taxon>
        <taxon>Pseudomonadota</taxon>
        <taxon>Gammaproteobacteria</taxon>
        <taxon>Alteromonadales</taxon>
        <taxon>Ferrimonadaceae</taxon>
        <taxon>Ferrimonas</taxon>
    </lineage>
</organism>
<evidence type="ECO:0000256" key="1">
    <source>
        <dbReference type="ARBA" id="ARBA00022908"/>
    </source>
</evidence>
<evidence type="ECO:0000256" key="2">
    <source>
        <dbReference type="ARBA" id="ARBA00023125"/>
    </source>
</evidence>
<accession>E1ST54</accession>
<dbReference type="eggNOG" id="COG4974">
    <property type="taxonomic scope" value="Bacteria"/>
</dbReference>
<dbReference type="STRING" id="550540.Fbal_1898"/>
<keyword evidence="3" id="KW-0233">DNA recombination</keyword>
<dbReference type="PANTHER" id="PTHR34605:SF4">
    <property type="entry name" value="DNA ADENINE METHYLTRANSFERASE"/>
    <property type="match status" value="1"/>
</dbReference>
<dbReference type="KEGG" id="fbl:Fbal_1898"/>
<keyword evidence="2 4" id="KW-0238">DNA-binding</keyword>
<evidence type="ECO:0000313" key="8">
    <source>
        <dbReference type="Proteomes" id="UP000006683"/>
    </source>
</evidence>
<gene>
    <name evidence="7" type="ordered locus">Fbal_1898</name>
</gene>
<dbReference type="GO" id="GO:0015074">
    <property type="term" value="P:DNA integration"/>
    <property type="evidence" value="ECO:0007669"/>
    <property type="project" value="UniProtKB-KW"/>
</dbReference>
<proteinExistence type="predicted"/>
<dbReference type="InterPro" id="IPR013762">
    <property type="entry name" value="Integrase-like_cat_sf"/>
</dbReference>
<dbReference type="Pfam" id="PF00589">
    <property type="entry name" value="Phage_integrase"/>
    <property type="match status" value="1"/>
</dbReference>
<dbReference type="SUPFAM" id="SSF56349">
    <property type="entry name" value="DNA breaking-rejoining enzymes"/>
    <property type="match status" value="1"/>
</dbReference>
<dbReference type="Gene3D" id="1.10.443.10">
    <property type="entry name" value="Intergrase catalytic core"/>
    <property type="match status" value="1"/>
</dbReference>
<feature type="domain" description="Core-binding (CB)" evidence="6">
    <location>
        <begin position="1"/>
        <end position="93"/>
    </location>
</feature>
<keyword evidence="1" id="KW-0229">DNA integration</keyword>
<sequence>MHRARLSEKTWQARRSDLRQYGYWCQAHGINPERATDADLCLWMTHMACEGRPNRLTYNPHNGQSTLVSGPPLSVRSIRRRLSTLKWWMSQQGRSPNPAASTLVQDHLAGVVRLLPTRPKRAKGLGSDPMAELMHRMEEQEFVDLRDKTLLAVGFAGALRVSDLASLKIEDVRLYPNGANLGFETRKRRSEFSQVPIVAGQDPSRCPVALLQRYMMRLGAQQGPLFRRANRNRQPLAKPLHPSSVARIIMKRAQGIGMEASHGGVSGHSLRRGFIDSALLKGAPISEVMKISGHRDPKTLMLYLDDLGHFNSHPGQGLY</sequence>
<dbReference type="HOGENOM" id="CLU_047407_3_1_6"/>
<dbReference type="InterPro" id="IPR010998">
    <property type="entry name" value="Integrase_recombinase_N"/>
</dbReference>
<dbReference type="InterPro" id="IPR011010">
    <property type="entry name" value="DNA_brk_join_enz"/>
</dbReference>
<dbReference type="InterPro" id="IPR002104">
    <property type="entry name" value="Integrase_catalytic"/>
</dbReference>
<dbReference type="PROSITE" id="PS51900">
    <property type="entry name" value="CB"/>
    <property type="match status" value="1"/>
</dbReference>
<keyword evidence="8" id="KW-1185">Reference proteome</keyword>